<proteinExistence type="predicted"/>
<feature type="transmembrane region" description="Helical" evidence="1">
    <location>
        <begin position="44"/>
        <end position="61"/>
    </location>
</feature>
<feature type="transmembrane region" description="Helical" evidence="1">
    <location>
        <begin position="111"/>
        <end position="131"/>
    </location>
</feature>
<evidence type="ECO:0000313" key="3">
    <source>
        <dbReference type="Proteomes" id="UP000697710"/>
    </source>
</evidence>
<reference evidence="2" key="1">
    <citation type="submission" date="2020-04" db="EMBL/GenBank/DDBJ databases">
        <authorList>
            <person name="Zhang T."/>
        </authorList>
    </citation>
    <scope>NUCLEOTIDE SEQUENCE</scope>
    <source>
        <strain evidence="2">HKST-UBA01</strain>
    </source>
</reference>
<dbReference type="AlphaFoldDB" id="A0A956M1R4"/>
<evidence type="ECO:0000256" key="1">
    <source>
        <dbReference type="SAM" id="Phobius"/>
    </source>
</evidence>
<keyword evidence="1" id="KW-1133">Transmembrane helix</keyword>
<dbReference type="EMBL" id="JAGQHR010000672">
    <property type="protein sequence ID" value="MCA9729383.1"/>
    <property type="molecule type" value="Genomic_DNA"/>
</dbReference>
<accession>A0A956M1R4</accession>
<protein>
    <submittedName>
        <fullName evidence="2">Uncharacterized protein</fullName>
    </submittedName>
</protein>
<name>A0A956M1R4_UNCEI</name>
<reference evidence="2" key="2">
    <citation type="journal article" date="2021" name="Microbiome">
        <title>Successional dynamics and alternative stable states in a saline activated sludge microbial community over 9 years.</title>
        <authorList>
            <person name="Wang Y."/>
            <person name="Ye J."/>
            <person name="Ju F."/>
            <person name="Liu L."/>
            <person name="Boyd J.A."/>
            <person name="Deng Y."/>
            <person name="Parks D.H."/>
            <person name="Jiang X."/>
            <person name="Yin X."/>
            <person name="Woodcroft B.J."/>
            <person name="Tyson G.W."/>
            <person name="Hugenholtz P."/>
            <person name="Polz M.F."/>
            <person name="Zhang T."/>
        </authorList>
    </citation>
    <scope>NUCLEOTIDE SEQUENCE</scope>
    <source>
        <strain evidence="2">HKST-UBA01</strain>
    </source>
</reference>
<feature type="transmembrane region" description="Helical" evidence="1">
    <location>
        <begin position="137"/>
        <end position="158"/>
    </location>
</feature>
<feature type="non-terminal residue" evidence="2">
    <location>
        <position position="1"/>
    </location>
</feature>
<dbReference type="Proteomes" id="UP000697710">
    <property type="component" value="Unassembled WGS sequence"/>
</dbReference>
<organism evidence="2 3">
    <name type="scientific">Eiseniibacteriota bacterium</name>
    <dbReference type="NCBI Taxonomy" id="2212470"/>
    <lineage>
        <taxon>Bacteria</taxon>
        <taxon>Candidatus Eiseniibacteriota</taxon>
    </lineage>
</organism>
<keyword evidence="1" id="KW-0812">Transmembrane</keyword>
<feature type="transmembrane region" description="Helical" evidence="1">
    <location>
        <begin position="12"/>
        <end position="32"/>
    </location>
</feature>
<keyword evidence="1" id="KW-0472">Membrane</keyword>
<evidence type="ECO:0000313" key="2">
    <source>
        <dbReference type="EMBL" id="MCA9729383.1"/>
    </source>
</evidence>
<sequence>LALTQQRSSNVLFVITGLFLALSTFSPSIMYLCSQREAYPDWRRRLWILPALIAIGVGIALNNSKAVAEALLGRRSGFVRTPKYGVEQEHAERRQAEVRERRRVYRVRGSLVFLLEIAIGLYGFATLVQYVGDGKWAVAPFLLLNAVGFTTVGFLSLLHWWHGAASWRVAFAR</sequence>
<comment type="caution">
    <text evidence="2">The sequence shown here is derived from an EMBL/GenBank/DDBJ whole genome shotgun (WGS) entry which is preliminary data.</text>
</comment>
<gene>
    <name evidence="2" type="ORF">KC729_16975</name>
</gene>